<evidence type="ECO:0000256" key="2">
    <source>
        <dbReference type="ARBA" id="ARBA00011738"/>
    </source>
</evidence>
<gene>
    <name evidence="8 10" type="primary">tadA</name>
    <name evidence="10" type="ORF">FKG94_04940</name>
</gene>
<dbReference type="EC" id="3.5.4.33" evidence="8"/>
<dbReference type="PANTHER" id="PTHR11079:SF202">
    <property type="entry name" value="TRNA-SPECIFIC ADENOSINE DEAMINASE"/>
    <property type="match status" value="1"/>
</dbReference>
<evidence type="ECO:0000256" key="4">
    <source>
        <dbReference type="ARBA" id="ARBA00022723"/>
    </source>
</evidence>
<organism evidence="10 11">
    <name type="scientific">Exilibacterium tricleocarpae</name>
    <dbReference type="NCBI Taxonomy" id="2591008"/>
    <lineage>
        <taxon>Bacteria</taxon>
        <taxon>Pseudomonadati</taxon>
        <taxon>Pseudomonadota</taxon>
        <taxon>Gammaproteobacteria</taxon>
        <taxon>Cellvibrionales</taxon>
        <taxon>Cellvibrionaceae</taxon>
        <taxon>Exilibacterium</taxon>
    </lineage>
</organism>
<dbReference type="Proteomes" id="UP000319732">
    <property type="component" value="Unassembled WGS sequence"/>
</dbReference>
<keyword evidence="3 8" id="KW-0819">tRNA processing</keyword>
<evidence type="ECO:0000313" key="10">
    <source>
        <dbReference type="EMBL" id="TQV84015.1"/>
    </source>
</evidence>
<comment type="subunit">
    <text evidence="2 8">Homodimer.</text>
</comment>
<protein>
    <recommendedName>
        <fullName evidence="8">tRNA-specific adenosine deaminase</fullName>
        <ecNumber evidence="8">3.5.4.33</ecNumber>
    </recommendedName>
</protein>
<feature type="active site" description="Proton donor" evidence="8">
    <location>
        <position position="57"/>
    </location>
</feature>
<comment type="function">
    <text evidence="8">Catalyzes the deamination of adenosine to inosine at the wobble position 34 of tRNA(Arg2).</text>
</comment>
<dbReference type="Gene3D" id="3.40.140.10">
    <property type="entry name" value="Cytidine Deaminase, domain 2"/>
    <property type="match status" value="1"/>
</dbReference>
<dbReference type="Pfam" id="PF00383">
    <property type="entry name" value="dCMP_cyt_deam_1"/>
    <property type="match status" value="1"/>
</dbReference>
<evidence type="ECO:0000256" key="6">
    <source>
        <dbReference type="ARBA" id="ARBA00022833"/>
    </source>
</evidence>
<evidence type="ECO:0000256" key="1">
    <source>
        <dbReference type="ARBA" id="ARBA00010669"/>
    </source>
</evidence>
<dbReference type="InterPro" id="IPR028883">
    <property type="entry name" value="tRNA_aden_deaminase"/>
</dbReference>
<dbReference type="SUPFAM" id="SSF53927">
    <property type="entry name" value="Cytidine deaminase-like"/>
    <property type="match status" value="1"/>
</dbReference>
<dbReference type="PROSITE" id="PS00903">
    <property type="entry name" value="CYT_DCMP_DEAMINASES_1"/>
    <property type="match status" value="1"/>
</dbReference>
<keyword evidence="5 8" id="KW-0378">Hydrolase</keyword>
<sequence>MPTPTDSDWMQQALALAERAAALGEVPVGALVVQGDRVVGRGWNQPISACDPSAHAEIVALRDAARHLENYRLPGCRLYVTIEPCGMCAGALVHARIEKLWFGALEPKAGAVVSNQGALDAAYLNHRVAYEGGLCAEACSKLIREFFQTRRTAAKRERSPGAQPGT</sequence>
<comment type="catalytic activity">
    <reaction evidence="7 8">
        <text>adenosine(34) in tRNA + H2O + H(+) = inosine(34) in tRNA + NH4(+)</text>
        <dbReference type="Rhea" id="RHEA:43168"/>
        <dbReference type="Rhea" id="RHEA-COMP:10373"/>
        <dbReference type="Rhea" id="RHEA-COMP:10374"/>
        <dbReference type="ChEBI" id="CHEBI:15377"/>
        <dbReference type="ChEBI" id="CHEBI:15378"/>
        <dbReference type="ChEBI" id="CHEBI:28938"/>
        <dbReference type="ChEBI" id="CHEBI:74411"/>
        <dbReference type="ChEBI" id="CHEBI:82852"/>
        <dbReference type="EC" id="3.5.4.33"/>
    </reaction>
</comment>
<keyword evidence="6 8" id="KW-0862">Zinc</keyword>
<accession>A0A545U3F9</accession>
<dbReference type="FunFam" id="3.40.140.10:FF:000005">
    <property type="entry name" value="tRNA-specific adenosine deaminase"/>
    <property type="match status" value="1"/>
</dbReference>
<dbReference type="PANTHER" id="PTHR11079">
    <property type="entry name" value="CYTOSINE DEAMINASE FAMILY MEMBER"/>
    <property type="match status" value="1"/>
</dbReference>
<evidence type="ECO:0000256" key="5">
    <source>
        <dbReference type="ARBA" id="ARBA00022801"/>
    </source>
</evidence>
<proteinExistence type="inferred from homology"/>
<dbReference type="AlphaFoldDB" id="A0A545U3F9"/>
<dbReference type="GO" id="GO:0002100">
    <property type="term" value="P:tRNA wobble adenosine to inosine editing"/>
    <property type="evidence" value="ECO:0007669"/>
    <property type="project" value="UniProtKB-UniRule"/>
</dbReference>
<feature type="binding site" evidence="8">
    <location>
        <position position="85"/>
    </location>
    <ligand>
        <name>Zn(2+)</name>
        <dbReference type="ChEBI" id="CHEBI:29105"/>
        <note>catalytic</note>
    </ligand>
</feature>
<reference evidence="10 11" key="1">
    <citation type="submission" date="2019-06" db="EMBL/GenBank/DDBJ databases">
        <title>Whole genome sequence for Cellvibrionaceae sp. R142.</title>
        <authorList>
            <person name="Wang G."/>
        </authorList>
    </citation>
    <scope>NUCLEOTIDE SEQUENCE [LARGE SCALE GENOMIC DNA]</scope>
    <source>
        <strain evidence="10 11">R142</strain>
    </source>
</reference>
<dbReference type="OrthoDB" id="9802676at2"/>
<evidence type="ECO:0000256" key="8">
    <source>
        <dbReference type="HAMAP-Rule" id="MF_00972"/>
    </source>
</evidence>
<dbReference type="RefSeq" id="WP_142903095.1">
    <property type="nucleotide sequence ID" value="NZ_ML660089.1"/>
</dbReference>
<feature type="binding site" evidence="8">
    <location>
        <position position="55"/>
    </location>
    <ligand>
        <name>Zn(2+)</name>
        <dbReference type="ChEBI" id="CHEBI:29105"/>
        <note>catalytic</note>
    </ligand>
</feature>
<comment type="caution">
    <text evidence="10">The sequence shown here is derived from an EMBL/GenBank/DDBJ whole genome shotgun (WGS) entry which is preliminary data.</text>
</comment>
<evidence type="ECO:0000256" key="7">
    <source>
        <dbReference type="ARBA" id="ARBA00048045"/>
    </source>
</evidence>
<dbReference type="EMBL" id="VHSG01000006">
    <property type="protein sequence ID" value="TQV84015.1"/>
    <property type="molecule type" value="Genomic_DNA"/>
</dbReference>
<comment type="similarity">
    <text evidence="1">Belongs to the cytidine and deoxycytidylate deaminase family. ADAT2 subfamily.</text>
</comment>
<evidence type="ECO:0000313" key="11">
    <source>
        <dbReference type="Proteomes" id="UP000319732"/>
    </source>
</evidence>
<dbReference type="InterPro" id="IPR016193">
    <property type="entry name" value="Cytidine_deaminase-like"/>
</dbReference>
<dbReference type="NCBIfam" id="NF008113">
    <property type="entry name" value="PRK10860.1"/>
    <property type="match status" value="1"/>
</dbReference>
<dbReference type="GO" id="GO:0052717">
    <property type="term" value="F:tRNA-specific adenosine-34 deaminase activity"/>
    <property type="evidence" value="ECO:0007669"/>
    <property type="project" value="UniProtKB-UniRule"/>
</dbReference>
<evidence type="ECO:0000256" key="3">
    <source>
        <dbReference type="ARBA" id="ARBA00022694"/>
    </source>
</evidence>
<dbReference type="HAMAP" id="MF_00972">
    <property type="entry name" value="tRNA_aden_deaminase"/>
    <property type="match status" value="1"/>
</dbReference>
<feature type="binding site" evidence="8">
    <location>
        <position position="88"/>
    </location>
    <ligand>
        <name>Zn(2+)</name>
        <dbReference type="ChEBI" id="CHEBI:29105"/>
        <note>catalytic</note>
    </ligand>
</feature>
<dbReference type="InterPro" id="IPR016192">
    <property type="entry name" value="APOBEC/CMP_deaminase_Zn-bd"/>
</dbReference>
<comment type="cofactor">
    <cofactor evidence="8">
        <name>Zn(2+)</name>
        <dbReference type="ChEBI" id="CHEBI:29105"/>
    </cofactor>
    <text evidence="8">Binds 1 zinc ion per subunit.</text>
</comment>
<keyword evidence="4 8" id="KW-0479">Metal-binding</keyword>
<feature type="domain" description="CMP/dCMP-type deaminase" evidence="9">
    <location>
        <begin position="4"/>
        <end position="113"/>
    </location>
</feature>
<evidence type="ECO:0000259" key="9">
    <source>
        <dbReference type="PROSITE" id="PS51747"/>
    </source>
</evidence>
<keyword evidence="11" id="KW-1185">Reference proteome</keyword>
<dbReference type="CDD" id="cd01285">
    <property type="entry name" value="nucleoside_deaminase"/>
    <property type="match status" value="1"/>
</dbReference>
<name>A0A545U3F9_9GAMM</name>
<dbReference type="GO" id="GO:0008270">
    <property type="term" value="F:zinc ion binding"/>
    <property type="evidence" value="ECO:0007669"/>
    <property type="project" value="UniProtKB-UniRule"/>
</dbReference>
<dbReference type="PROSITE" id="PS51747">
    <property type="entry name" value="CYT_DCMP_DEAMINASES_2"/>
    <property type="match status" value="1"/>
</dbReference>
<dbReference type="InterPro" id="IPR002125">
    <property type="entry name" value="CMP_dCMP_dom"/>
</dbReference>